<dbReference type="GO" id="GO:0002161">
    <property type="term" value="F:aminoacyl-tRNA deacylase activity"/>
    <property type="evidence" value="ECO:0007669"/>
    <property type="project" value="InterPro"/>
</dbReference>
<dbReference type="InterPro" id="IPR002300">
    <property type="entry name" value="aa-tRNA-synth_Ia"/>
</dbReference>
<dbReference type="Pfam" id="PF19302">
    <property type="entry name" value="DUF5915"/>
    <property type="match status" value="1"/>
</dbReference>
<dbReference type="FunFam" id="3.40.50.620:FF:000205">
    <property type="entry name" value="Isoleucine--tRNA ligase"/>
    <property type="match status" value="1"/>
</dbReference>
<dbReference type="Gene3D" id="3.40.50.620">
    <property type="entry name" value="HUPs"/>
    <property type="match status" value="3"/>
</dbReference>
<dbReference type="Gene3D" id="1.10.730.10">
    <property type="entry name" value="Isoleucyl-tRNA Synthetase, Domain 1"/>
    <property type="match status" value="1"/>
</dbReference>
<comment type="domain">
    <text evidence="11">IleRS has two distinct active sites: one for aminoacylation and one for editing. The misactivated valine is translocated from the active site to the editing site, which sterically excludes the correctly activated isoleucine. The single editing site contains two valyl binding pockets, one specific for each substrate (Val-AMP or Val-tRNA(Ile)).</text>
</comment>
<keyword evidence="2 11" id="KW-0436">Ligase</keyword>
<dbReference type="Proteomes" id="UP000428260">
    <property type="component" value="Chromosome"/>
</dbReference>
<dbReference type="GO" id="GO:0000049">
    <property type="term" value="F:tRNA binding"/>
    <property type="evidence" value="ECO:0007669"/>
    <property type="project" value="InterPro"/>
</dbReference>
<dbReference type="Gene3D" id="3.40.960.10">
    <property type="entry name" value="VSR Endonuclease"/>
    <property type="match status" value="1"/>
</dbReference>
<keyword evidence="16" id="KW-1185">Reference proteome</keyword>
<comment type="subunit">
    <text evidence="11">Monomer.</text>
</comment>
<protein>
    <recommendedName>
        <fullName evidence="11">Isoleucine--tRNA ligase</fullName>
        <ecNumber evidence="11">6.1.1.5</ecNumber>
    </recommendedName>
    <alternativeName>
        <fullName evidence="11">Isoleucyl-tRNA synthetase</fullName>
        <shortName evidence="11">IleRS</shortName>
    </alternativeName>
</protein>
<evidence type="ECO:0000256" key="1">
    <source>
        <dbReference type="ARBA" id="ARBA00022490"/>
    </source>
</evidence>
<evidence type="ECO:0000256" key="6">
    <source>
        <dbReference type="ARBA" id="ARBA00022840"/>
    </source>
</evidence>
<dbReference type="HAMAP" id="MF_02003">
    <property type="entry name" value="Ile_tRNA_synth_type2"/>
    <property type="match status" value="1"/>
</dbReference>
<dbReference type="EMBL" id="CP046401">
    <property type="protein sequence ID" value="QGY43590.1"/>
    <property type="molecule type" value="Genomic_DNA"/>
</dbReference>
<keyword evidence="6 11" id="KW-0067">ATP-binding</keyword>
<dbReference type="CDD" id="cd01038">
    <property type="entry name" value="Endonuclease_DUF559"/>
    <property type="match status" value="1"/>
</dbReference>
<dbReference type="InterPro" id="IPR002301">
    <property type="entry name" value="Ile-tRNA-ligase"/>
</dbReference>
<dbReference type="InterPro" id="IPR033709">
    <property type="entry name" value="Anticodon_Ile_ABEc"/>
</dbReference>
<comment type="function">
    <text evidence="9 11">Catalyzes the attachment of isoleucine to tRNA(Ile). As IleRS can inadvertently accommodate and process structurally similar amino acids such as valine, to avoid such errors it has two additional distinct tRNA(Ile)-dependent editing activities. One activity is designated as 'pretransfer' editing and involves the hydrolysis of activated Val-AMP. The other activity is designated 'posttransfer' editing and involves deacylation of mischarged Val-tRNA(Ile).</text>
</comment>
<dbReference type="Pfam" id="PF08264">
    <property type="entry name" value="Anticodon_1"/>
    <property type="match status" value="1"/>
</dbReference>
<feature type="domain" description="Aminoacyl-tRNA synthetase class Ia" evidence="12">
    <location>
        <begin position="20"/>
        <end position="632"/>
    </location>
</feature>
<evidence type="ECO:0000256" key="3">
    <source>
        <dbReference type="ARBA" id="ARBA00022723"/>
    </source>
</evidence>
<dbReference type="Pfam" id="PF04480">
    <property type="entry name" value="DUF559"/>
    <property type="match status" value="1"/>
</dbReference>
<evidence type="ECO:0000256" key="10">
    <source>
        <dbReference type="ARBA" id="ARBA00048359"/>
    </source>
</evidence>
<evidence type="ECO:0000256" key="7">
    <source>
        <dbReference type="ARBA" id="ARBA00022917"/>
    </source>
</evidence>
<dbReference type="InterPro" id="IPR011335">
    <property type="entry name" value="Restrct_endonuc-II-like"/>
</dbReference>
<comment type="catalytic activity">
    <reaction evidence="10 11">
        <text>tRNA(Ile) + L-isoleucine + ATP = L-isoleucyl-tRNA(Ile) + AMP + diphosphate</text>
        <dbReference type="Rhea" id="RHEA:11060"/>
        <dbReference type="Rhea" id="RHEA-COMP:9666"/>
        <dbReference type="Rhea" id="RHEA-COMP:9695"/>
        <dbReference type="ChEBI" id="CHEBI:30616"/>
        <dbReference type="ChEBI" id="CHEBI:33019"/>
        <dbReference type="ChEBI" id="CHEBI:58045"/>
        <dbReference type="ChEBI" id="CHEBI:78442"/>
        <dbReference type="ChEBI" id="CHEBI:78528"/>
        <dbReference type="ChEBI" id="CHEBI:456215"/>
        <dbReference type="EC" id="6.1.1.5"/>
    </reaction>
</comment>
<feature type="short sequence motif" description="'HIGH' region" evidence="11">
    <location>
        <begin position="50"/>
        <end position="60"/>
    </location>
</feature>
<dbReference type="RefSeq" id="WP_158864870.1">
    <property type="nucleotide sequence ID" value="NZ_CP046401.1"/>
</dbReference>
<evidence type="ECO:0000259" key="13">
    <source>
        <dbReference type="Pfam" id="PF04480"/>
    </source>
</evidence>
<proteinExistence type="inferred from homology"/>
<dbReference type="InterPro" id="IPR047216">
    <property type="entry name" value="Endonuclease_DUF559_bact"/>
</dbReference>
<dbReference type="Gene3D" id="3.90.740.10">
    <property type="entry name" value="Valyl/Leucyl/Isoleucyl-tRNA synthetase, editing domain"/>
    <property type="match status" value="1"/>
</dbReference>
<dbReference type="CDD" id="cd07961">
    <property type="entry name" value="Anticodon_Ia_Ile_ABEc"/>
    <property type="match status" value="1"/>
</dbReference>
<keyword evidence="7 11" id="KW-0648">Protein biosynthesis</keyword>
<dbReference type="SUPFAM" id="SSF52980">
    <property type="entry name" value="Restriction endonuclease-like"/>
    <property type="match status" value="1"/>
</dbReference>
<dbReference type="PRINTS" id="PR00984">
    <property type="entry name" value="TRNASYNTHILE"/>
</dbReference>
<dbReference type="SUPFAM" id="SSF52374">
    <property type="entry name" value="Nucleotidylyl transferase"/>
    <property type="match status" value="1"/>
</dbReference>
<dbReference type="InterPro" id="IPR007569">
    <property type="entry name" value="DUF559"/>
</dbReference>
<dbReference type="InterPro" id="IPR009008">
    <property type="entry name" value="Val/Leu/Ile-tRNA-synth_edit"/>
</dbReference>
<feature type="short sequence motif" description="'KMSKS' region" evidence="11">
    <location>
        <begin position="830"/>
        <end position="834"/>
    </location>
</feature>
<feature type="domain" description="Aminoacyl-tRNA synthetase class Ia" evidence="12">
    <location>
        <begin position="781"/>
        <end position="868"/>
    </location>
</feature>
<evidence type="ECO:0000256" key="9">
    <source>
        <dbReference type="ARBA" id="ARBA00025217"/>
    </source>
</evidence>
<sequence>MRNKFQEYKQLDLSQINKEVLQRWETDDTFHKSISTREGRPTFVFYEGPPSANGMPGIHHVMARAIKDIFCRYKTMKGFRVHRKAGWDTHGLPVELSVEKSLNITKEDIGKKISVEEYNNACRKEVMKYTREWEELTRIMGYWVNMDDPYVTFDNRYIETVWWLLKNIYKKGLLYKGYTIQPYSPAAGTGLSSHELNQPGCYRDVKDTTAVAQFKAIRNGKSEFLYEGVDTDLYFLAWTTTPWTLPSNTALCVGPAIKYVKVKSFNPYTGLPVTVILAKDLCPLYFNKKNEGLSFDEYKPGDKNIPYKLLAEYSGEELAGVAYEQLIEWVKPKGKAFEVITGDFVTIEDGTGIVHIAPTFGADDDRVAKQHGISPLIVVDADGKNQALVDRKGRFYPTANLDPDFVADFVNVEKYHDFAGRSVKNEYDDKLDEDAPTVDIDISVMLKQENKAFKIEKHVHSYPHCWRTDKPVLYYPLDSWFIKTTAVKDKMVELNNTINWKPQSTGTGRFGNWLENLVDWNLSRSRFWGTPLPIWRTEDGSEEICIGSTEELTAEIEKAIDAGFMTKNPYEGFEPGDNTKENYDKIDLHKPYVDKVVLVSPGGQKMFREPDLIDVWFDSGSMPYAQHHYPFESPHLTSPRGGGSVPKWQTARDSSYGLLKELAKKQKENPTDAEVFLWNNLKGKQLEYKFRRQHIIDQFIADFVCLEKRLIVEVDVGYHSLPEVQVSDEQRTEILKELGFTVIRFTNEEVINNIDSVLHEITTVLNSLPLGEGWGGAGSGLFPADFIAEGVDQTRGWFFTLHAIATMTDESVAFKNIISNGLVLDKNGNKMSKRLGNAVDPFATIEKYGSDPLRWYMITNAQPWDNLKFDVAGVEEVKRKFFGTLYNTYNFFALYANVDDFSYAENEIPLEKRPELDRWILSLLNSLIKEVGESYESYEPTRAGRAISEFVTENLSNWFVRLSRKRFWGGEYSEDKISAYQTLYTCLVNVAKLMSPISPFYADLLYADLNKITGREADQSVHLVDFPAFDEKVIDKDLEEKMGIAQRASSMILALRRKEKLKVRQPLAKIMVPVLNPHFRDQFNAVKDIILTEVNVKDVEYLEDTTGIIKKKIKPNFKTLGPKYGKLMKQIAGAVNQFNQTDISELESNGGIEISVGEEKIVLTKEDVEIQTEDIQGWTLATEGQMTIALDINVTEELKLEGIAREFINKIQNLRKESNFEVTDRINLVIEKHEKINDAVLSHKDYICTQTLANDLKLVENLENTDAKEVEIDKDVVTQILVERLN</sequence>
<feature type="binding site" evidence="11">
    <location>
        <position position="833"/>
    </location>
    <ligand>
        <name>ATP</name>
        <dbReference type="ChEBI" id="CHEBI:30616"/>
    </ligand>
</feature>
<evidence type="ECO:0000259" key="14">
    <source>
        <dbReference type="Pfam" id="PF08264"/>
    </source>
</evidence>
<feature type="domain" description="DUF559" evidence="13">
    <location>
        <begin position="660"/>
        <end position="765"/>
    </location>
</feature>
<evidence type="ECO:0000256" key="5">
    <source>
        <dbReference type="ARBA" id="ARBA00022833"/>
    </source>
</evidence>
<dbReference type="GO" id="GO:0005737">
    <property type="term" value="C:cytoplasm"/>
    <property type="evidence" value="ECO:0007669"/>
    <property type="project" value="UniProtKB-SubCell"/>
</dbReference>
<keyword evidence="5 11" id="KW-0862">Zinc</keyword>
<accession>A0A6I6JRB5</accession>
<dbReference type="GO" id="GO:0006428">
    <property type="term" value="P:isoleucyl-tRNA aminoacylation"/>
    <property type="evidence" value="ECO:0007669"/>
    <property type="project" value="UniProtKB-UniRule"/>
</dbReference>
<dbReference type="Pfam" id="PF00133">
    <property type="entry name" value="tRNA-synt_1"/>
    <property type="match status" value="2"/>
</dbReference>
<dbReference type="SUPFAM" id="SSF47323">
    <property type="entry name" value="Anticodon-binding domain of a subclass of class I aminoacyl-tRNA synthetases"/>
    <property type="match status" value="2"/>
</dbReference>
<comment type="cofactor">
    <cofactor evidence="11">
        <name>Zn(2+)</name>
        <dbReference type="ChEBI" id="CHEBI:29105"/>
    </cofactor>
</comment>
<evidence type="ECO:0000313" key="16">
    <source>
        <dbReference type="Proteomes" id="UP000428260"/>
    </source>
</evidence>
<comment type="similarity">
    <text evidence="11">Belongs to the class-I aminoacyl-tRNA synthetase family. IleS type 2 subfamily.</text>
</comment>
<dbReference type="SUPFAM" id="SSF50677">
    <property type="entry name" value="ValRS/IleRS/LeuRS editing domain"/>
    <property type="match status" value="1"/>
</dbReference>
<dbReference type="InterPro" id="IPR013155">
    <property type="entry name" value="M/V/L/I-tRNA-synth_anticd-bd"/>
</dbReference>
<dbReference type="InterPro" id="IPR023586">
    <property type="entry name" value="Ile-tRNA-ligase_type2"/>
</dbReference>
<dbReference type="EC" id="6.1.1.5" evidence="11"/>
<organism evidence="15 16">
    <name type="scientific">Maribellus comscasis</name>
    <dbReference type="NCBI Taxonomy" id="2681766"/>
    <lineage>
        <taxon>Bacteria</taxon>
        <taxon>Pseudomonadati</taxon>
        <taxon>Bacteroidota</taxon>
        <taxon>Bacteroidia</taxon>
        <taxon>Marinilabiliales</taxon>
        <taxon>Prolixibacteraceae</taxon>
        <taxon>Maribellus</taxon>
    </lineage>
</organism>
<dbReference type="GO" id="GO:0005524">
    <property type="term" value="F:ATP binding"/>
    <property type="evidence" value="ECO:0007669"/>
    <property type="project" value="UniProtKB-UniRule"/>
</dbReference>
<evidence type="ECO:0000256" key="8">
    <source>
        <dbReference type="ARBA" id="ARBA00023146"/>
    </source>
</evidence>
<dbReference type="GO" id="GO:0008270">
    <property type="term" value="F:zinc ion binding"/>
    <property type="evidence" value="ECO:0007669"/>
    <property type="project" value="UniProtKB-UniRule"/>
</dbReference>
<evidence type="ECO:0000256" key="2">
    <source>
        <dbReference type="ARBA" id="ARBA00022598"/>
    </source>
</evidence>
<dbReference type="GO" id="GO:0004822">
    <property type="term" value="F:isoleucine-tRNA ligase activity"/>
    <property type="evidence" value="ECO:0007669"/>
    <property type="project" value="UniProtKB-UniRule"/>
</dbReference>
<evidence type="ECO:0000256" key="11">
    <source>
        <dbReference type="HAMAP-Rule" id="MF_02003"/>
    </source>
</evidence>
<keyword evidence="3 11" id="KW-0479">Metal-binding</keyword>
<dbReference type="PANTHER" id="PTHR42780:SF1">
    <property type="entry name" value="ISOLEUCINE--TRNA LIGASE, CYTOPLASMIC"/>
    <property type="match status" value="1"/>
</dbReference>
<dbReference type="PANTHER" id="PTHR42780">
    <property type="entry name" value="SOLEUCYL-TRNA SYNTHETASE"/>
    <property type="match status" value="1"/>
</dbReference>
<dbReference type="KEGG" id="mcos:GM418_07925"/>
<comment type="subcellular location">
    <subcellularLocation>
        <location evidence="11">Cytoplasm</location>
    </subcellularLocation>
</comment>
<dbReference type="InterPro" id="IPR009080">
    <property type="entry name" value="tRNAsynth_Ia_anticodon-bd"/>
</dbReference>
<evidence type="ECO:0000259" key="12">
    <source>
        <dbReference type="Pfam" id="PF00133"/>
    </source>
</evidence>
<reference evidence="15 16" key="1">
    <citation type="submission" date="2019-11" db="EMBL/GenBank/DDBJ databases">
        <authorList>
            <person name="Zheng R.K."/>
            <person name="Sun C.M."/>
        </authorList>
    </citation>
    <scope>NUCLEOTIDE SEQUENCE [LARGE SCALE GENOMIC DNA]</scope>
    <source>
        <strain evidence="15 16">WC007</strain>
    </source>
</reference>
<dbReference type="NCBIfam" id="TIGR00392">
    <property type="entry name" value="ileS"/>
    <property type="match status" value="1"/>
</dbReference>
<evidence type="ECO:0000256" key="4">
    <source>
        <dbReference type="ARBA" id="ARBA00022741"/>
    </source>
</evidence>
<keyword evidence="8 11" id="KW-0030">Aminoacyl-tRNA synthetase</keyword>
<keyword evidence="1 11" id="KW-0963">Cytoplasm</keyword>
<gene>
    <name evidence="11 15" type="primary">ileS</name>
    <name evidence="15" type="ORF">GM418_07925</name>
</gene>
<evidence type="ECO:0000313" key="15">
    <source>
        <dbReference type="EMBL" id="QGY43590.1"/>
    </source>
</evidence>
<name>A0A6I6JRB5_9BACT</name>
<keyword evidence="4 11" id="KW-0547">Nucleotide-binding</keyword>
<feature type="domain" description="Methionyl/Valyl/Leucyl/Isoleucyl-tRNA synthetase anticodon-binding" evidence="14">
    <location>
        <begin position="917"/>
        <end position="1068"/>
    </location>
</feature>
<dbReference type="InterPro" id="IPR014729">
    <property type="entry name" value="Rossmann-like_a/b/a_fold"/>
</dbReference>